<comment type="caution">
    <text evidence="3">The sequence shown here is derived from an EMBL/GenBank/DDBJ whole genome shotgun (WGS) entry which is preliminary data.</text>
</comment>
<gene>
    <name evidence="3" type="ORF">DUPY_21490</name>
</gene>
<dbReference type="InterPro" id="IPR011979">
    <property type="entry name" value="Antitox_Xre"/>
</dbReference>
<dbReference type="NCBIfam" id="TIGR02293">
    <property type="entry name" value="TAS_TIGR02293"/>
    <property type="match status" value="1"/>
</dbReference>
<evidence type="ECO:0000259" key="2">
    <source>
        <dbReference type="Pfam" id="PF09722"/>
    </source>
</evidence>
<evidence type="ECO:0000313" key="3">
    <source>
        <dbReference type="EMBL" id="OFA01650.1"/>
    </source>
</evidence>
<proteinExistence type="predicted"/>
<dbReference type="EMBL" id="LROM01000079">
    <property type="protein sequence ID" value="OFA01650.1"/>
    <property type="molecule type" value="Genomic_DNA"/>
</dbReference>
<sequence>MTDKSRTGTGAPRSPRTAPPDPASQAKPASFAELMRLSGGSDAVDAIRIGFPAGMIKDAGIYFGVPAQRIRSIARLPETTAHTLVKRGALMDAAASERMWRLADLMSLAQEIFDDEEAAKAWLRTPNLTFHDTAPMDYLDTEPGAIAVRQVLNAIATGGAL</sequence>
<dbReference type="Pfam" id="PF09722">
    <property type="entry name" value="Xre_MbcA_ParS_C"/>
    <property type="match status" value="1"/>
</dbReference>
<keyword evidence="4" id="KW-1185">Reference proteome</keyword>
<dbReference type="PATRIC" id="fig|762836.4.peg.2226"/>
<evidence type="ECO:0000256" key="1">
    <source>
        <dbReference type="SAM" id="MobiDB-lite"/>
    </source>
</evidence>
<evidence type="ECO:0000313" key="4">
    <source>
        <dbReference type="Proteomes" id="UP000175989"/>
    </source>
</evidence>
<protein>
    <recommendedName>
        <fullName evidence="2">Antitoxin Xre/MbcA/ParS-like toxin-binding domain-containing protein</fullName>
    </recommendedName>
</protein>
<feature type="domain" description="Antitoxin Xre/MbcA/ParS-like toxin-binding" evidence="2">
    <location>
        <begin position="109"/>
        <end position="158"/>
    </location>
</feature>
<reference evidence="4" key="1">
    <citation type="journal article" date="2016" name="Front. Microbiol.">
        <title>Molecular Keys to the Janthinobacterium and Duganella spp. Interaction with the Plant Pathogen Fusarium graminearum.</title>
        <authorList>
            <person name="Haack F.S."/>
            <person name="Poehlein A."/>
            <person name="Kroger C."/>
            <person name="Voigt C.A."/>
            <person name="Piepenbring M."/>
            <person name="Bode H.B."/>
            <person name="Daniel R."/>
            <person name="Schafer W."/>
            <person name="Streit W.R."/>
        </authorList>
    </citation>
    <scope>NUCLEOTIDE SEQUENCE [LARGE SCALE GENOMIC DNA]</scope>
    <source>
        <strain evidence="4">T54</strain>
    </source>
</reference>
<dbReference type="InterPro" id="IPR024467">
    <property type="entry name" value="Xre/MbcA/ParS-like_toxin-bd"/>
</dbReference>
<dbReference type="AlphaFoldDB" id="A0A1E7WQG1"/>
<dbReference type="RefSeq" id="WP_084640654.1">
    <property type="nucleotide sequence ID" value="NZ_LROM01000079.1"/>
</dbReference>
<dbReference type="Proteomes" id="UP000175989">
    <property type="component" value="Unassembled WGS sequence"/>
</dbReference>
<dbReference type="OrthoDB" id="428683at2"/>
<accession>A0A1E7WQG1</accession>
<organism evidence="3 4">
    <name type="scientific">Duganella phyllosphaerae</name>
    <dbReference type="NCBI Taxonomy" id="762836"/>
    <lineage>
        <taxon>Bacteria</taxon>
        <taxon>Pseudomonadati</taxon>
        <taxon>Pseudomonadota</taxon>
        <taxon>Betaproteobacteria</taxon>
        <taxon>Burkholderiales</taxon>
        <taxon>Oxalobacteraceae</taxon>
        <taxon>Telluria group</taxon>
        <taxon>Duganella</taxon>
    </lineage>
</organism>
<name>A0A1E7WQG1_9BURK</name>
<feature type="region of interest" description="Disordered" evidence="1">
    <location>
        <begin position="1"/>
        <end position="27"/>
    </location>
</feature>